<keyword evidence="2" id="KW-0812">Transmembrane</keyword>
<feature type="compositionally biased region" description="Polar residues" evidence="1">
    <location>
        <begin position="68"/>
        <end position="79"/>
    </location>
</feature>
<feature type="region of interest" description="Disordered" evidence="1">
    <location>
        <begin position="58"/>
        <end position="85"/>
    </location>
</feature>
<feature type="chain" id="PRO_5020547975" description="Mid2 domain-containing protein" evidence="3">
    <location>
        <begin position="20"/>
        <end position="399"/>
    </location>
</feature>
<keyword evidence="2" id="KW-1133">Transmembrane helix</keyword>
<dbReference type="AlphaFoldDB" id="A0A4S4LXJ9"/>
<proteinExistence type="predicted"/>
<feature type="compositionally biased region" description="Low complexity" evidence="1">
    <location>
        <begin position="342"/>
        <end position="359"/>
    </location>
</feature>
<evidence type="ECO:0000256" key="1">
    <source>
        <dbReference type="SAM" id="MobiDB-lite"/>
    </source>
</evidence>
<dbReference type="Proteomes" id="UP000310158">
    <property type="component" value="Unassembled WGS sequence"/>
</dbReference>
<feature type="transmembrane region" description="Helical" evidence="2">
    <location>
        <begin position="190"/>
        <end position="211"/>
    </location>
</feature>
<reference evidence="4 5" key="1">
    <citation type="submission" date="2019-02" db="EMBL/GenBank/DDBJ databases">
        <title>Genome sequencing of the rare red list fungi Bondarzewia mesenterica.</title>
        <authorList>
            <person name="Buettner E."/>
            <person name="Kellner H."/>
        </authorList>
    </citation>
    <scope>NUCLEOTIDE SEQUENCE [LARGE SCALE GENOMIC DNA]</scope>
    <source>
        <strain evidence="4 5">DSM 108281</strain>
    </source>
</reference>
<keyword evidence="3" id="KW-0732">Signal</keyword>
<evidence type="ECO:0000313" key="4">
    <source>
        <dbReference type="EMBL" id="THH17374.1"/>
    </source>
</evidence>
<organism evidence="4 5">
    <name type="scientific">Bondarzewia mesenterica</name>
    <dbReference type="NCBI Taxonomy" id="1095465"/>
    <lineage>
        <taxon>Eukaryota</taxon>
        <taxon>Fungi</taxon>
        <taxon>Dikarya</taxon>
        <taxon>Basidiomycota</taxon>
        <taxon>Agaricomycotina</taxon>
        <taxon>Agaricomycetes</taxon>
        <taxon>Russulales</taxon>
        <taxon>Bondarzewiaceae</taxon>
        <taxon>Bondarzewia</taxon>
    </lineage>
</organism>
<evidence type="ECO:0008006" key="6">
    <source>
        <dbReference type="Google" id="ProtNLM"/>
    </source>
</evidence>
<feature type="signal peptide" evidence="3">
    <location>
        <begin position="1"/>
        <end position="19"/>
    </location>
</feature>
<keyword evidence="5" id="KW-1185">Reference proteome</keyword>
<evidence type="ECO:0000256" key="3">
    <source>
        <dbReference type="SAM" id="SignalP"/>
    </source>
</evidence>
<dbReference type="OrthoDB" id="3266475at2759"/>
<evidence type="ECO:0000256" key="2">
    <source>
        <dbReference type="SAM" id="Phobius"/>
    </source>
</evidence>
<keyword evidence="2" id="KW-0472">Membrane</keyword>
<feature type="region of interest" description="Disordered" evidence="1">
    <location>
        <begin position="307"/>
        <end position="399"/>
    </location>
</feature>
<dbReference type="EMBL" id="SGPL01000114">
    <property type="protein sequence ID" value="THH17374.1"/>
    <property type="molecule type" value="Genomic_DNA"/>
</dbReference>
<gene>
    <name evidence="4" type="ORF">EW146_g3421</name>
</gene>
<sequence length="399" mass="41449">MRPKPKAILIAVALQVVSGSVLVAAEPQRSDYASRTGPALARKRQLGGLFDGFDELETSQQHHHEEQTTAAPTRTSVETTRAREETVSEGLFKTIEKLLTSEEDSVRTVTVITATAAAASAGVSSFATSVPSSTSVARATSSTLASASPSPNRFGPLTSATNPPPSSPSPSSLGASDVVPPKAPSTDWKVIGVAVIAVSVVGAAILAVVFFDHWWRFLKDLASCGWARGRGDLGEEQLVPDWDKRSWEYQVGGAGTGTGTGVEAGDRVPSFGSPPAEWGAGTTSVVGAGYAGLGAGGGRNRALARAASRRMDVSTKSSLQGTEDPFEMQEAHPSDLGPSGQARASPAPFASAVPVRPSPLAREWHPENETDAETPAVVPMKRSDTSKSFVTEDAYGGLA</sequence>
<name>A0A4S4LXJ9_9AGAM</name>
<feature type="region of interest" description="Disordered" evidence="1">
    <location>
        <begin position="143"/>
        <end position="180"/>
    </location>
</feature>
<protein>
    <recommendedName>
        <fullName evidence="6">Mid2 domain-containing protein</fullName>
    </recommendedName>
</protein>
<evidence type="ECO:0000313" key="5">
    <source>
        <dbReference type="Proteomes" id="UP000310158"/>
    </source>
</evidence>
<accession>A0A4S4LXJ9</accession>
<comment type="caution">
    <text evidence="4">The sequence shown here is derived from an EMBL/GenBank/DDBJ whole genome shotgun (WGS) entry which is preliminary data.</text>
</comment>